<dbReference type="Pfam" id="PF00072">
    <property type="entry name" value="Response_reg"/>
    <property type="match status" value="1"/>
</dbReference>
<dbReference type="PANTHER" id="PTHR48111">
    <property type="entry name" value="REGULATOR OF RPOS"/>
    <property type="match status" value="1"/>
</dbReference>
<dbReference type="Gene3D" id="6.10.250.690">
    <property type="match status" value="1"/>
</dbReference>
<evidence type="ECO:0000313" key="10">
    <source>
        <dbReference type="EMBL" id="AXC49992.1"/>
    </source>
</evidence>
<feature type="domain" description="Response regulatory" evidence="8">
    <location>
        <begin position="5"/>
        <end position="118"/>
    </location>
</feature>
<dbReference type="Pfam" id="PF00486">
    <property type="entry name" value="Trans_reg_C"/>
    <property type="match status" value="1"/>
</dbReference>
<proteinExistence type="predicted"/>
<keyword evidence="11" id="KW-1185">Reference proteome</keyword>
<keyword evidence="5" id="KW-0804">Transcription</keyword>
<evidence type="ECO:0000259" key="9">
    <source>
        <dbReference type="PROSITE" id="PS51755"/>
    </source>
</evidence>
<gene>
    <name evidence="10" type="ORF">DRW48_10070</name>
</gene>
<protein>
    <submittedName>
        <fullName evidence="10">Response regulator</fullName>
    </submittedName>
</protein>
<name>A0A344PKT7_9RHOB</name>
<evidence type="ECO:0000256" key="6">
    <source>
        <dbReference type="PROSITE-ProRule" id="PRU00169"/>
    </source>
</evidence>
<evidence type="ECO:0000256" key="3">
    <source>
        <dbReference type="ARBA" id="ARBA00023015"/>
    </source>
</evidence>
<evidence type="ECO:0000256" key="7">
    <source>
        <dbReference type="PROSITE-ProRule" id="PRU01091"/>
    </source>
</evidence>
<dbReference type="EMBL" id="CP030918">
    <property type="protein sequence ID" value="AXC49992.1"/>
    <property type="molecule type" value="Genomic_DNA"/>
</dbReference>
<accession>A0A344PKT7</accession>
<dbReference type="SUPFAM" id="SSF46894">
    <property type="entry name" value="C-terminal effector domain of the bipartite response regulators"/>
    <property type="match status" value="1"/>
</dbReference>
<dbReference type="SUPFAM" id="SSF52172">
    <property type="entry name" value="CheY-like"/>
    <property type="match status" value="1"/>
</dbReference>
<dbReference type="InterPro" id="IPR039420">
    <property type="entry name" value="WalR-like"/>
</dbReference>
<dbReference type="InterPro" id="IPR036388">
    <property type="entry name" value="WH-like_DNA-bd_sf"/>
</dbReference>
<dbReference type="InterPro" id="IPR016032">
    <property type="entry name" value="Sig_transdc_resp-reg_C-effctor"/>
</dbReference>
<dbReference type="SMART" id="SM00862">
    <property type="entry name" value="Trans_reg_C"/>
    <property type="match status" value="1"/>
</dbReference>
<dbReference type="KEGG" id="pars:DRW48_10070"/>
<dbReference type="GO" id="GO:0032993">
    <property type="term" value="C:protein-DNA complex"/>
    <property type="evidence" value="ECO:0007669"/>
    <property type="project" value="TreeGrafter"/>
</dbReference>
<sequence length="251" mass="27403">MSLPHILVVDDHREIRDAVTRYLERNGMRTSAARDAAEMDVRLAEARVDLVVLDLMMPGEDGLSACRRLAAAGGPPVLMLTALGDDTDRIVGLEIGADDYLPKPFNPRELLARIKAILRRAERPEPLAGGLTGSAVAFAGWVLDTDRQTLSREPDVADDGAANAEADSEAMRLTTAEFRLLTTLLERPRRVLSRETLLDAVSGRQPAAFDRSIDNLVSRLRRKIEADPANPAIISTVRAGGYCLTADVRRL</sequence>
<dbReference type="GO" id="GO:0005829">
    <property type="term" value="C:cytosol"/>
    <property type="evidence" value="ECO:0007669"/>
    <property type="project" value="TreeGrafter"/>
</dbReference>
<keyword evidence="3" id="KW-0805">Transcription regulation</keyword>
<dbReference type="RefSeq" id="WP_114076311.1">
    <property type="nucleotide sequence ID" value="NZ_CP030918.1"/>
</dbReference>
<keyword evidence="4 7" id="KW-0238">DNA-binding</keyword>
<dbReference type="GO" id="GO:0006355">
    <property type="term" value="P:regulation of DNA-templated transcription"/>
    <property type="evidence" value="ECO:0007669"/>
    <property type="project" value="InterPro"/>
</dbReference>
<evidence type="ECO:0000259" key="8">
    <source>
        <dbReference type="PROSITE" id="PS50110"/>
    </source>
</evidence>
<evidence type="ECO:0000256" key="5">
    <source>
        <dbReference type="ARBA" id="ARBA00023163"/>
    </source>
</evidence>
<dbReference type="InterPro" id="IPR001789">
    <property type="entry name" value="Sig_transdc_resp-reg_receiver"/>
</dbReference>
<keyword evidence="2" id="KW-0902">Two-component regulatory system</keyword>
<dbReference type="PROSITE" id="PS50110">
    <property type="entry name" value="RESPONSE_REGULATORY"/>
    <property type="match status" value="1"/>
</dbReference>
<feature type="modified residue" description="4-aspartylphosphate" evidence="6">
    <location>
        <position position="54"/>
    </location>
</feature>
<dbReference type="Proteomes" id="UP000252023">
    <property type="component" value="Chromosome"/>
</dbReference>
<feature type="DNA-binding region" description="OmpR/PhoB-type" evidence="7">
    <location>
        <begin position="133"/>
        <end position="246"/>
    </location>
</feature>
<dbReference type="PANTHER" id="PTHR48111:SF4">
    <property type="entry name" value="DNA-BINDING DUAL TRANSCRIPTIONAL REGULATOR OMPR"/>
    <property type="match status" value="1"/>
</dbReference>
<dbReference type="AlphaFoldDB" id="A0A344PKT7"/>
<dbReference type="Gene3D" id="3.40.50.2300">
    <property type="match status" value="1"/>
</dbReference>
<organism evidence="10 11">
    <name type="scientific">Paracoccus suum</name>
    <dbReference type="NCBI Taxonomy" id="2259340"/>
    <lineage>
        <taxon>Bacteria</taxon>
        <taxon>Pseudomonadati</taxon>
        <taxon>Pseudomonadota</taxon>
        <taxon>Alphaproteobacteria</taxon>
        <taxon>Rhodobacterales</taxon>
        <taxon>Paracoccaceae</taxon>
        <taxon>Paracoccus</taxon>
    </lineage>
</organism>
<dbReference type="InterPro" id="IPR001867">
    <property type="entry name" value="OmpR/PhoB-type_DNA-bd"/>
</dbReference>
<reference evidence="11" key="1">
    <citation type="submission" date="2018-07" db="EMBL/GenBank/DDBJ databases">
        <title>Genome sequencing of Paracoccus sp. SC2-6.</title>
        <authorList>
            <person name="Heo J."/>
            <person name="Kim S.-J."/>
            <person name="Kwon S.-W."/>
        </authorList>
    </citation>
    <scope>NUCLEOTIDE SEQUENCE [LARGE SCALE GENOMIC DNA]</scope>
    <source>
        <strain evidence="11">SC2-6</strain>
    </source>
</reference>
<evidence type="ECO:0000256" key="2">
    <source>
        <dbReference type="ARBA" id="ARBA00023012"/>
    </source>
</evidence>
<dbReference type="GO" id="GO:0000976">
    <property type="term" value="F:transcription cis-regulatory region binding"/>
    <property type="evidence" value="ECO:0007669"/>
    <property type="project" value="TreeGrafter"/>
</dbReference>
<dbReference type="CDD" id="cd00383">
    <property type="entry name" value="trans_reg_C"/>
    <property type="match status" value="1"/>
</dbReference>
<dbReference type="Gene3D" id="1.10.10.10">
    <property type="entry name" value="Winged helix-like DNA-binding domain superfamily/Winged helix DNA-binding domain"/>
    <property type="match status" value="1"/>
</dbReference>
<evidence type="ECO:0000256" key="4">
    <source>
        <dbReference type="ARBA" id="ARBA00023125"/>
    </source>
</evidence>
<dbReference type="OrthoDB" id="9802426at2"/>
<dbReference type="PROSITE" id="PS51755">
    <property type="entry name" value="OMPR_PHOB"/>
    <property type="match status" value="1"/>
</dbReference>
<dbReference type="GO" id="GO:0000156">
    <property type="term" value="F:phosphorelay response regulator activity"/>
    <property type="evidence" value="ECO:0007669"/>
    <property type="project" value="TreeGrafter"/>
</dbReference>
<evidence type="ECO:0000256" key="1">
    <source>
        <dbReference type="ARBA" id="ARBA00022553"/>
    </source>
</evidence>
<dbReference type="InterPro" id="IPR011006">
    <property type="entry name" value="CheY-like_superfamily"/>
</dbReference>
<dbReference type="SMART" id="SM00448">
    <property type="entry name" value="REC"/>
    <property type="match status" value="1"/>
</dbReference>
<feature type="domain" description="OmpR/PhoB-type" evidence="9">
    <location>
        <begin position="133"/>
        <end position="246"/>
    </location>
</feature>
<keyword evidence="1 6" id="KW-0597">Phosphoprotein</keyword>
<evidence type="ECO:0000313" key="11">
    <source>
        <dbReference type="Proteomes" id="UP000252023"/>
    </source>
</evidence>